<accession>A0ABR7FSK6</accession>
<dbReference type="Pfam" id="PF05709">
    <property type="entry name" value="Sipho_tail"/>
    <property type="match status" value="1"/>
</dbReference>
<evidence type="ECO:0000313" key="2">
    <source>
        <dbReference type="EMBL" id="MBC5678188.1"/>
    </source>
</evidence>
<comment type="caution">
    <text evidence="2">The sequence shown here is derived from an EMBL/GenBank/DDBJ whole genome shotgun (WGS) entry which is preliminary data.</text>
</comment>
<dbReference type="RefSeq" id="WP_186992461.1">
    <property type="nucleotide sequence ID" value="NZ_JACOOS010000013.1"/>
</dbReference>
<protein>
    <submittedName>
        <fullName evidence="2">Phage tail family protein</fullName>
    </submittedName>
</protein>
<sequence length="238" mass="27039">MEDRGTLGVQIGGKHTLKDWNLGWLSITLGFPEPKTYEQDVPGADGSLDLTEAMTPGDVKYKQRSITMEFDQLDKDYFDWNAKISEIANYLVGQKYKIFLDSDPAFYYIGRLKLDSEKSEKAESKITLSGEVDPYKYEKYSSLEDWTWDDFNFETGIIREYKDLKIDGSYQLYIPGRRKKIVPVIVCSAAMQVTYNGKTYSLSAGKSKVFDIWLGEGDNYLTFTGNGTVSVDYRGGSL</sequence>
<organism evidence="2 3">
    <name type="scientific">Anaerostipes hominis</name>
    <name type="common">ex Liu et al. 2021</name>
    <dbReference type="NCBI Taxonomy" id="2763018"/>
    <lineage>
        <taxon>Bacteria</taxon>
        <taxon>Bacillati</taxon>
        <taxon>Bacillota</taxon>
        <taxon>Clostridia</taxon>
        <taxon>Lachnospirales</taxon>
        <taxon>Lachnospiraceae</taxon>
        <taxon>Anaerostipes</taxon>
    </lineage>
</organism>
<gene>
    <name evidence="2" type="ORF">H8S22_11425</name>
</gene>
<evidence type="ECO:0000259" key="1">
    <source>
        <dbReference type="Pfam" id="PF05709"/>
    </source>
</evidence>
<dbReference type="Proteomes" id="UP000635828">
    <property type="component" value="Unassembled WGS sequence"/>
</dbReference>
<dbReference type="Gene3D" id="2.40.30.200">
    <property type="match status" value="1"/>
</dbReference>
<keyword evidence="3" id="KW-1185">Reference proteome</keyword>
<proteinExistence type="predicted"/>
<feature type="domain" description="Siphovirus-type tail component RIFT-related" evidence="1">
    <location>
        <begin position="16"/>
        <end position="123"/>
    </location>
</feature>
<evidence type="ECO:0000313" key="3">
    <source>
        <dbReference type="Proteomes" id="UP000635828"/>
    </source>
</evidence>
<dbReference type="InterPro" id="IPR008841">
    <property type="entry name" value="Siphovirus-type_tail_N"/>
</dbReference>
<dbReference type="EMBL" id="JACOOS010000013">
    <property type="protein sequence ID" value="MBC5678188.1"/>
    <property type="molecule type" value="Genomic_DNA"/>
</dbReference>
<name>A0ABR7FSK6_9FIRM</name>
<reference evidence="2 3" key="1">
    <citation type="submission" date="2020-08" db="EMBL/GenBank/DDBJ databases">
        <title>Genome public.</title>
        <authorList>
            <person name="Liu C."/>
            <person name="Sun Q."/>
        </authorList>
    </citation>
    <scope>NUCLEOTIDE SEQUENCE [LARGE SCALE GENOMIC DNA]</scope>
    <source>
        <strain evidence="2 3">NSJ-7</strain>
    </source>
</reference>